<gene>
    <name evidence="1" type="ORF">PIB30_100335</name>
</gene>
<organism evidence="1 2">
    <name type="scientific">Stylosanthes scabra</name>
    <dbReference type="NCBI Taxonomy" id="79078"/>
    <lineage>
        <taxon>Eukaryota</taxon>
        <taxon>Viridiplantae</taxon>
        <taxon>Streptophyta</taxon>
        <taxon>Embryophyta</taxon>
        <taxon>Tracheophyta</taxon>
        <taxon>Spermatophyta</taxon>
        <taxon>Magnoliopsida</taxon>
        <taxon>eudicotyledons</taxon>
        <taxon>Gunneridae</taxon>
        <taxon>Pentapetalae</taxon>
        <taxon>rosids</taxon>
        <taxon>fabids</taxon>
        <taxon>Fabales</taxon>
        <taxon>Fabaceae</taxon>
        <taxon>Papilionoideae</taxon>
        <taxon>50 kb inversion clade</taxon>
        <taxon>dalbergioids sensu lato</taxon>
        <taxon>Dalbergieae</taxon>
        <taxon>Pterocarpus clade</taxon>
        <taxon>Stylosanthes</taxon>
    </lineage>
</organism>
<name>A0ABU6ZVQ9_9FABA</name>
<comment type="caution">
    <text evidence="1">The sequence shown here is derived from an EMBL/GenBank/DDBJ whole genome shotgun (WGS) entry which is preliminary data.</text>
</comment>
<sequence>MQRIQAIRTLNIKPLYITKLHRGFRGSQGEGCGIEYLSHKDRRDIGGFNLDVIDAPFERLRYIPQSKTNAELSPGEQSHVGKKKASKLGASFKKAQNGAGVLCIRRGGSSMIGNRNVGKVYPAPPVDPSIAEQRTFSYG</sequence>
<evidence type="ECO:0000313" key="2">
    <source>
        <dbReference type="Proteomes" id="UP001341840"/>
    </source>
</evidence>
<evidence type="ECO:0000313" key="1">
    <source>
        <dbReference type="EMBL" id="MED6226115.1"/>
    </source>
</evidence>
<proteinExistence type="predicted"/>
<keyword evidence="2" id="KW-1185">Reference proteome</keyword>
<protein>
    <submittedName>
        <fullName evidence="1">Uncharacterized protein</fullName>
    </submittedName>
</protein>
<dbReference type="Proteomes" id="UP001341840">
    <property type="component" value="Unassembled WGS sequence"/>
</dbReference>
<dbReference type="EMBL" id="JASCZI010274650">
    <property type="protein sequence ID" value="MED6226115.1"/>
    <property type="molecule type" value="Genomic_DNA"/>
</dbReference>
<accession>A0ABU6ZVQ9</accession>
<reference evidence="1 2" key="1">
    <citation type="journal article" date="2023" name="Plants (Basel)">
        <title>Bridging the Gap: Combining Genomics and Transcriptomics Approaches to Understand Stylosanthes scabra, an Orphan Legume from the Brazilian Caatinga.</title>
        <authorList>
            <person name="Ferreira-Neto J.R.C."/>
            <person name="da Silva M.D."/>
            <person name="Binneck E."/>
            <person name="de Melo N.F."/>
            <person name="da Silva R.H."/>
            <person name="de Melo A.L.T.M."/>
            <person name="Pandolfi V."/>
            <person name="Bustamante F.O."/>
            <person name="Brasileiro-Vidal A.C."/>
            <person name="Benko-Iseppon A.M."/>
        </authorList>
    </citation>
    <scope>NUCLEOTIDE SEQUENCE [LARGE SCALE GENOMIC DNA]</scope>
    <source>
        <tissue evidence="1">Leaves</tissue>
    </source>
</reference>